<evidence type="ECO:0000256" key="5">
    <source>
        <dbReference type="SAM" id="SignalP"/>
    </source>
</evidence>
<dbReference type="InterPro" id="IPR018313">
    <property type="entry name" value="SBP_3_CS"/>
</dbReference>
<feature type="domain" description="Solute-binding protein family 3/N-terminal" evidence="6">
    <location>
        <begin position="37"/>
        <end position="261"/>
    </location>
</feature>
<dbReference type="SUPFAM" id="SSF53850">
    <property type="entry name" value="Periplasmic binding protein-like II"/>
    <property type="match status" value="1"/>
</dbReference>
<evidence type="ECO:0000259" key="6">
    <source>
        <dbReference type="SMART" id="SM00062"/>
    </source>
</evidence>
<dbReference type="RefSeq" id="WP_021953257.1">
    <property type="nucleotide sequence ID" value="NZ_JACOOZ010000003.1"/>
</dbReference>
<organism evidence="7 8">
    <name type="scientific">Eubacterium segne</name>
    <dbReference type="NCBI Taxonomy" id="2763045"/>
    <lineage>
        <taxon>Bacteria</taxon>
        <taxon>Bacillati</taxon>
        <taxon>Bacillota</taxon>
        <taxon>Clostridia</taxon>
        <taxon>Eubacteriales</taxon>
        <taxon>Eubacteriaceae</taxon>
        <taxon>Eubacterium</taxon>
    </lineage>
</organism>
<evidence type="ECO:0000256" key="4">
    <source>
        <dbReference type="RuleBase" id="RU003744"/>
    </source>
</evidence>
<evidence type="ECO:0000256" key="2">
    <source>
        <dbReference type="ARBA" id="ARBA00010333"/>
    </source>
</evidence>
<comment type="caution">
    <text evidence="7">The sequence shown here is derived from an EMBL/GenBank/DDBJ whole genome shotgun (WGS) entry which is preliminary data.</text>
</comment>
<comment type="similarity">
    <text evidence="2 4">Belongs to the bacterial solute-binding protein 3 family.</text>
</comment>
<evidence type="ECO:0000256" key="1">
    <source>
        <dbReference type="ARBA" id="ARBA00004196"/>
    </source>
</evidence>
<evidence type="ECO:0000313" key="8">
    <source>
        <dbReference type="Proteomes" id="UP000597877"/>
    </source>
</evidence>
<dbReference type="InterPro" id="IPR001638">
    <property type="entry name" value="Solute-binding_3/MltF_N"/>
</dbReference>
<evidence type="ECO:0000313" key="7">
    <source>
        <dbReference type="EMBL" id="MBC5667578.1"/>
    </source>
</evidence>
<comment type="subcellular location">
    <subcellularLocation>
        <location evidence="1">Cell envelope</location>
    </subcellularLocation>
</comment>
<dbReference type="EMBL" id="JACOOZ010000003">
    <property type="protein sequence ID" value="MBC5667578.1"/>
    <property type="molecule type" value="Genomic_DNA"/>
</dbReference>
<feature type="chain" id="PRO_5046264663" evidence="5">
    <location>
        <begin position="20"/>
        <end position="261"/>
    </location>
</feature>
<dbReference type="SMART" id="SM00062">
    <property type="entry name" value="PBPb"/>
    <property type="match status" value="1"/>
</dbReference>
<dbReference type="PROSITE" id="PS01039">
    <property type="entry name" value="SBP_BACTERIAL_3"/>
    <property type="match status" value="1"/>
</dbReference>
<name>A0ABR7F1U9_9FIRM</name>
<dbReference type="Gene3D" id="3.40.190.10">
    <property type="entry name" value="Periplasmic binding protein-like II"/>
    <property type="match status" value="2"/>
</dbReference>
<accession>A0ABR7F1U9</accession>
<dbReference type="PROSITE" id="PS51257">
    <property type="entry name" value="PROKAR_LIPOPROTEIN"/>
    <property type="match status" value="1"/>
</dbReference>
<sequence length="261" mass="27881">MKKIISLVMVLVMATAVFSACGSKSSDSKSGGDGKQVLSMATNAEFPPYEYVEGEDVVGIDVDIAQAIADKLGMELKVDNMNFDSIIPAITSGKDAIGAAGMTVTDERKKNVDFTDSYATGVQVVIVREDSKITDVKDLTTKGADNTIGVQLGTTGDIYCTSDIQDKGFGKVQQFNKGADAVQALVSGKIDCVVIDNQPAKEFVKANKGLKILDTEYVTEDYAIAVAKDNTELKDKINGALNELKAEGTIQKILDKYIKAK</sequence>
<dbReference type="Proteomes" id="UP000597877">
    <property type="component" value="Unassembled WGS sequence"/>
</dbReference>
<dbReference type="PANTHER" id="PTHR35936:SF17">
    <property type="entry name" value="ARGININE-BINDING EXTRACELLULAR PROTEIN ARTP"/>
    <property type="match status" value="1"/>
</dbReference>
<keyword evidence="8" id="KW-1185">Reference proteome</keyword>
<dbReference type="Pfam" id="PF00497">
    <property type="entry name" value="SBP_bac_3"/>
    <property type="match status" value="1"/>
</dbReference>
<protein>
    <submittedName>
        <fullName evidence="7">Transporter substrate-binding domain-containing protein</fullName>
    </submittedName>
</protein>
<keyword evidence="3 5" id="KW-0732">Signal</keyword>
<proteinExistence type="inferred from homology"/>
<reference evidence="7 8" key="1">
    <citation type="submission" date="2020-08" db="EMBL/GenBank/DDBJ databases">
        <title>Genome public.</title>
        <authorList>
            <person name="Liu C."/>
            <person name="Sun Q."/>
        </authorList>
    </citation>
    <scope>NUCLEOTIDE SEQUENCE [LARGE SCALE GENOMIC DNA]</scope>
    <source>
        <strain evidence="7 8">BX4</strain>
    </source>
</reference>
<gene>
    <name evidence="7" type="ORF">H8S00_06230</name>
</gene>
<feature type="signal peptide" evidence="5">
    <location>
        <begin position="1"/>
        <end position="19"/>
    </location>
</feature>
<evidence type="ECO:0000256" key="3">
    <source>
        <dbReference type="ARBA" id="ARBA00022729"/>
    </source>
</evidence>
<dbReference type="PANTHER" id="PTHR35936">
    <property type="entry name" value="MEMBRANE-BOUND LYTIC MUREIN TRANSGLYCOSYLASE F"/>
    <property type="match status" value="1"/>
</dbReference>